<evidence type="ECO:0000313" key="2">
    <source>
        <dbReference type="EMBL" id="EEC80482.1"/>
    </source>
</evidence>
<dbReference type="Gramene" id="BGIOSGA021360-TA">
    <property type="protein sequence ID" value="BGIOSGA021360-PA"/>
    <property type="gene ID" value="BGIOSGA021360"/>
</dbReference>
<sequence length="78" mass="8228">MYLHLAMYASVALAADSVASSHNIGAQALLVDVVAALATSVFSQELFPSSPFLGALGTNERTRWPQKRTAPARTPNGN</sequence>
<accession>B8B132</accession>
<keyword evidence="3" id="KW-1185">Reference proteome</keyword>
<dbReference type="AlphaFoldDB" id="B8B132"/>
<feature type="region of interest" description="Disordered" evidence="1">
    <location>
        <begin position="58"/>
        <end position="78"/>
    </location>
</feature>
<dbReference type="Proteomes" id="UP000007015">
    <property type="component" value="Chromosome 6"/>
</dbReference>
<evidence type="ECO:0000256" key="1">
    <source>
        <dbReference type="SAM" id="MobiDB-lite"/>
    </source>
</evidence>
<name>B8B132_ORYSI</name>
<proteinExistence type="predicted"/>
<organism evidence="2 3">
    <name type="scientific">Oryza sativa subsp. indica</name>
    <name type="common">Rice</name>
    <dbReference type="NCBI Taxonomy" id="39946"/>
    <lineage>
        <taxon>Eukaryota</taxon>
        <taxon>Viridiplantae</taxon>
        <taxon>Streptophyta</taxon>
        <taxon>Embryophyta</taxon>
        <taxon>Tracheophyta</taxon>
        <taxon>Spermatophyta</taxon>
        <taxon>Magnoliopsida</taxon>
        <taxon>Liliopsida</taxon>
        <taxon>Poales</taxon>
        <taxon>Poaceae</taxon>
        <taxon>BOP clade</taxon>
        <taxon>Oryzoideae</taxon>
        <taxon>Oryzeae</taxon>
        <taxon>Oryzinae</taxon>
        <taxon>Oryza</taxon>
        <taxon>Oryza sativa</taxon>
    </lineage>
</organism>
<protein>
    <submittedName>
        <fullName evidence="2">Uncharacterized protein</fullName>
    </submittedName>
</protein>
<gene>
    <name evidence="2" type="ORF">OsI_22714</name>
</gene>
<dbReference type="HOGENOM" id="CLU_2626348_0_0_1"/>
<reference evidence="2 3" key="1">
    <citation type="journal article" date="2005" name="PLoS Biol.">
        <title>The genomes of Oryza sativa: a history of duplications.</title>
        <authorList>
            <person name="Yu J."/>
            <person name="Wang J."/>
            <person name="Lin W."/>
            <person name="Li S."/>
            <person name="Li H."/>
            <person name="Zhou J."/>
            <person name="Ni P."/>
            <person name="Dong W."/>
            <person name="Hu S."/>
            <person name="Zeng C."/>
            <person name="Zhang J."/>
            <person name="Zhang Y."/>
            <person name="Li R."/>
            <person name="Xu Z."/>
            <person name="Li S."/>
            <person name="Li X."/>
            <person name="Zheng H."/>
            <person name="Cong L."/>
            <person name="Lin L."/>
            <person name="Yin J."/>
            <person name="Geng J."/>
            <person name="Li G."/>
            <person name="Shi J."/>
            <person name="Liu J."/>
            <person name="Lv H."/>
            <person name="Li J."/>
            <person name="Wang J."/>
            <person name="Deng Y."/>
            <person name="Ran L."/>
            <person name="Shi X."/>
            <person name="Wang X."/>
            <person name="Wu Q."/>
            <person name="Li C."/>
            <person name="Ren X."/>
            <person name="Wang J."/>
            <person name="Wang X."/>
            <person name="Li D."/>
            <person name="Liu D."/>
            <person name="Zhang X."/>
            <person name="Ji Z."/>
            <person name="Zhao W."/>
            <person name="Sun Y."/>
            <person name="Zhang Z."/>
            <person name="Bao J."/>
            <person name="Han Y."/>
            <person name="Dong L."/>
            <person name="Ji J."/>
            <person name="Chen P."/>
            <person name="Wu S."/>
            <person name="Liu J."/>
            <person name="Xiao Y."/>
            <person name="Bu D."/>
            <person name="Tan J."/>
            <person name="Yang L."/>
            <person name="Ye C."/>
            <person name="Zhang J."/>
            <person name="Xu J."/>
            <person name="Zhou Y."/>
            <person name="Yu Y."/>
            <person name="Zhang B."/>
            <person name="Zhuang S."/>
            <person name="Wei H."/>
            <person name="Liu B."/>
            <person name="Lei M."/>
            <person name="Yu H."/>
            <person name="Li Y."/>
            <person name="Xu H."/>
            <person name="Wei S."/>
            <person name="He X."/>
            <person name="Fang L."/>
            <person name="Zhang Z."/>
            <person name="Zhang Y."/>
            <person name="Huang X."/>
            <person name="Su Z."/>
            <person name="Tong W."/>
            <person name="Li J."/>
            <person name="Tong Z."/>
            <person name="Li S."/>
            <person name="Ye J."/>
            <person name="Wang L."/>
            <person name="Fang L."/>
            <person name="Lei T."/>
            <person name="Chen C."/>
            <person name="Chen H."/>
            <person name="Xu Z."/>
            <person name="Li H."/>
            <person name="Huang H."/>
            <person name="Zhang F."/>
            <person name="Xu H."/>
            <person name="Li N."/>
            <person name="Zhao C."/>
            <person name="Li S."/>
            <person name="Dong L."/>
            <person name="Huang Y."/>
            <person name="Li L."/>
            <person name="Xi Y."/>
            <person name="Qi Q."/>
            <person name="Li W."/>
            <person name="Zhang B."/>
            <person name="Hu W."/>
            <person name="Zhang Y."/>
            <person name="Tian X."/>
            <person name="Jiao Y."/>
            <person name="Liang X."/>
            <person name="Jin J."/>
            <person name="Gao L."/>
            <person name="Zheng W."/>
            <person name="Hao B."/>
            <person name="Liu S."/>
            <person name="Wang W."/>
            <person name="Yuan L."/>
            <person name="Cao M."/>
            <person name="McDermott J."/>
            <person name="Samudrala R."/>
            <person name="Wang J."/>
            <person name="Wong G.K."/>
            <person name="Yang H."/>
        </authorList>
    </citation>
    <scope>NUCLEOTIDE SEQUENCE [LARGE SCALE GENOMIC DNA]</scope>
    <source>
        <strain evidence="3">cv. 93-11</strain>
    </source>
</reference>
<dbReference type="EMBL" id="CM000131">
    <property type="protein sequence ID" value="EEC80482.1"/>
    <property type="molecule type" value="Genomic_DNA"/>
</dbReference>
<evidence type="ECO:0000313" key="3">
    <source>
        <dbReference type="Proteomes" id="UP000007015"/>
    </source>
</evidence>